<dbReference type="AlphaFoldDB" id="A0A8T1QSL4"/>
<reference evidence="1" key="1">
    <citation type="submission" date="2020-12" db="EMBL/GenBank/DDBJ databases">
        <title>WGS assembly of Carya illinoinensis cv. Pawnee.</title>
        <authorList>
            <person name="Platts A."/>
            <person name="Shu S."/>
            <person name="Wright S."/>
            <person name="Barry K."/>
            <person name="Edger P."/>
            <person name="Pires J.C."/>
            <person name="Schmutz J."/>
        </authorList>
    </citation>
    <scope>NUCLEOTIDE SEQUENCE</scope>
    <source>
        <tissue evidence="1">Leaf</tissue>
    </source>
</reference>
<evidence type="ECO:0000313" key="1">
    <source>
        <dbReference type="EMBL" id="KAG6656972.1"/>
    </source>
</evidence>
<keyword evidence="2" id="KW-1185">Reference proteome</keyword>
<comment type="caution">
    <text evidence="1">The sequence shown here is derived from an EMBL/GenBank/DDBJ whole genome shotgun (WGS) entry which is preliminary data.</text>
</comment>
<sequence length="101" mass="11956">MLWLNKISRIPILPDLLYLASDLKIILGTINGKMNVSKGFYEVLSFIQFLEQNEYSFTCIMIKYLNALRRNMSMWKVIINRTDTHTQTDRQIVFPNNLKQK</sequence>
<organism evidence="1 2">
    <name type="scientific">Carya illinoinensis</name>
    <name type="common">Pecan</name>
    <dbReference type="NCBI Taxonomy" id="32201"/>
    <lineage>
        <taxon>Eukaryota</taxon>
        <taxon>Viridiplantae</taxon>
        <taxon>Streptophyta</taxon>
        <taxon>Embryophyta</taxon>
        <taxon>Tracheophyta</taxon>
        <taxon>Spermatophyta</taxon>
        <taxon>Magnoliopsida</taxon>
        <taxon>eudicotyledons</taxon>
        <taxon>Gunneridae</taxon>
        <taxon>Pentapetalae</taxon>
        <taxon>rosids</taxon>
        <taxon>fabids</taxon>
        <taxon>Fagales</taxon>
        <taxon>Juglandaceae</taxon>
        <taxon>Carya</taxon>
    </lineage>
</organism>
<accession>A0A8T1QSL4</accession>
<dbReference type="Proteomes" id="UP000811609">
    <property type="component" value="Chromosome 4"/>
</dbReference>
<proteinExistence type="predicted"/>
<dbReference type="EMBL" id="CM031812">
    <property type="protein sequence ID" value="KAG6656972.1"/>
    <property type="molecule type" value="Genomic_DNA"/>
</dbReference>
<protein>
    <submittedName>
        <fullName evidence="1">Uncharacterized protein</fullName>
    </submittedName>
</protein>
<name>A0A8T1QSL4_CARIL</name>
<gene>
    <name evidence="1" type="ORF">CIPAW_04G058400</name>
</gene>
<evidence type="ECO:0000313" key="2">
    <source>
        <dbReference type="Proteomes" id="UP000811609"/>
    </source>
</evidence>